<evidence type="ECO:0000313" key="2">
    <source>
        <dbReference type="EMBL" id="UOG57226.1"/>
    </source>
</evidence>
<keyword evidence="1" id="KW-1133">Transmembrane helix</keyword>
<organism evidence="2 3">
    <name type="scientific">Leptospira noguchii</name>
    <dbReference type="NCBI Taxonomy" id="28182"/>
    <lineage>
        <taxon>Bacteria</taxon>
        <taxon>Pseudomonadati</taxon>
        <taxon>Spirochaetota</taxon>
        <taxon>Spirochaetia</taxon>
        <taxon>Leptospirales</taxon>
        <taxon>Leptospiraceae</taxon>
        <taxon>Leptospira</taxon>
    </lineage>
</organism>
<name>A0AAE9K9T3_9LEPT</name>
<dbReference type="AlphaFoldDB" id="A0AAE9K9T3"/>
<accession>A0AAE9K9T3</accession>
<keyword evidence="1" id="KW-0472">Membrane</keyword>
<gene>
    <name evidence="2" type="ORF">MAL03_03325</name>
</gene>
<dbReference type="EMBL" id="CP091957">
    <property type="protein sequence ID" value="UOG57226.1"/>
    <property type="molecule type" value="Genomic_DNA"/>
</dbReference>
<keyword evidence="1" id="KW-0812">Transmembrane</keyword>
<reference evidence="2" key="1">
    <citation type="submission" date="2022-02" db="EMBL/GenBank/DDBJ databases">
        <title>The genetically variable rfb locus in Leptospira is a mobile cassette and a molecular signature of serovar identity.</title>
        <authorList>
            <person name="Nieves C."/>
            <person name="Vincent A.T."/>
            <person name="Zarantonelli L."/>
            <person name="Picardeau M."/>
            <person name="Veyrier F.J."/>
            <person name="Buschiazzo A."/>
        </authorList>
    </citation>
    <scope>NUCLEOTIDE SEQUENCE</scope>
    <source>
        <strain evidence="2">IP1512017</strain>
    </source>
</reference>
<evidence type="ECO:0000256" key="1">
    <source>
        <dbReference type="SAM" id="Phobius"/>
    </source>
</evidence>
<dbReference type="RefSeq" id="WP_243815673.1">
    <property type="nucleotide sequence ID" value="NZ_CP091957.1"/>
</dbReference>
<feature type="transmembrane region" description="Helical" evidence="1">
    <location>
        <begin position="31"/>
        <end position="48"/>
    </location>
</feature>
<sequence length="54" mass="6655">MNFYSFIGTRHFLQSRIFLFFKQEFLRMWELIHSFIFVLVEGTALFNFKTTIQI</sequence>
<protein>
    <submittedName>
        <fullName evidence="2">Uncharacterized protein</fullName>
    </submittedName>
</protein>
<dbReference type="Proteomes" id="UP000829829">
    <property type="component" value="Chromosome 1"/>
</dbReference>
<proteinExistence type="predicted"/>
<evidence type="ECO:0000313" key="3">
    <source>
        <dbReference type="Proteomes" id="UP000829829"/>
    </source>
</evidence>